<dbReference type="GO" id="GO:0003723">
    <property type="term" value="F:RNA binding"/>
    <property type="evidence" value="ECO:0007669"/>
    <property type="project" value="InterPro"/>
</dbReference>
<dbReference type="InterPro" id="IPR011990">
    <property type="entry name" value="TPR-like_helical_dom_sf"/>
</dbReference>
<dbReference type="FunFam" id="1.25.40.10:FF:000073">
    <property type="entry name" value="Pentatricopeptide repeat-containing protein chloroplastic"/>
    <property type="match status" value="1"/>
</dbReference>
<keyword evidence="4" id="KW-1185">Reference proteome</keyword>
<feature type="repeat" description="PPR" evidence="2">
    <location>
        <begin position="244"/>
        <end position="278"/>
    </location>
</feature>
<dbReference type="FunFam" id="1.25.40.10:FF:000344">
    <property type="entry name" value="Pentatricopeptide repeat-containing protein"/>
    <property type="match status" value="1"/>
</dbReference>
<dbReference type="PANTHER" id="PTHR47926">
    <property type="entry name" value="PENTATRICOPEPTIDE REPEAT-CONTAINING PROTEIN"/>
    <property type="match status" value="1"/>
</dbReference>
<dbReference type="PANTHER" id="PTHR47926:SF533">
    <property type="entry name" value="DYW DOMAIN-CONTAINING PROTEIN"/>
    <property type="match status" value="1"/>
</dbReference>
<dbReference type="SUPFAM" id="SSF48452">
    <property type="entry name" value="TPR-like"/>
    <property type="match status" value="1"/>
</dbReference>
<dbReference type="GO" id="GO:0048731">
    <property type="term" value="P:system development"/>
    <property type="evidence" value="ECO:0007669"/>
    <property type="project" value="UniProtKB-ARBA"/>
</dbReference>
<comment type="caution">
    <text evidence="3">The sequence shown here is derived from an EMBL/GenBank/DDBJ whole genome shotgun (WGS) entry which is preliminary data.</text>
</comment>
<proteinExistence type="predicted"/>
<dbReference type="FunFam" id="1.25.40.10:FF:000285">
    <property type="entry name" value="Pentatricopeptide repeat-containing protein, chloroplastic"/>
    <property type="match status" value="2"/>
</dbReference>
<dbReference type="AlphaFoldDB" id="A0A8T2TZ06"/>
<reference evidence="3" key="1">
    <citation type="submission" date="2021-08" db="EMBL/GenBank/DDBJ databases">
        <title>WGS assembly of Ceratopteris richardii.</title>
        <authorList>
            <person name="Marchant D.B."/>
            <person name="Chen G."/>
            <person name="Jenkins J."/>
            <person name="Shu S."/>
            <person name="Leebens-Mack J."/>
            <person name="Grimwood J."/>
            <person name="Schmutz J."/>
            <person name="Soltis P."/>
            <person name="Soltis D."/>
            <person name="Chen Z.-H."/>
        </authorList>
    </citation>
    <scope>NUCLEOTIDE SEQUENCE</scope>
    <source>
        <strain evidence="3">Whitten #5841</strain>
        <tissue evidence="3">Leaf</tissue>
    </source>
</reference>
<protein>
    <recommendedName>
        <fullName evidence="5">Pentatricopeptide repeat-containing protein</fullName>
    </recommendedName>
</protein>
<dbReference type="PROSITE" id="PS51375">
    <property type="entry name" value="PPR"/>
    <property type="match status" value="5"/>
</dbReference>
<name>A0A8T2TZ06_CERRI</name>
<feature type="repeat" description="PPR" evidence="2">
    <location>
        <begin position="583"/>
        <end position="617"/>
    </location>
</feature>
<accession>A0A8T2TZ06</accession>
<evidence type="ECO:0000256" key="1">
    <source>
        <dbReference type="ARBA" id="ARBA00022737"/>
    </source>
</evidence>
<dbReference type="Pfam" id="PF13041">
    <property type="entry name" value="PPR_2"/>
    <property type="match status" value="2"/>
</dbReference>
<evidence type="ECO:0008006" key="5">
    <source>
        <dbReference type="Google" id="ProtNLM"/>
    </source>
</evidence>
<keyword evidence="1" id="KW-0677">Repeat</keyword>
<dbReference type="Pfam" id="PF01535">
    <property type="entry name" value="PPR"/>
    <property type="match status" value="7"/>
</dbReference>
<dbReference type="NCBIfam" id="TIGR00756">
    <property type="entry name" value="PPR"/>
    <property type="match status" value="5"/>
</dbReference>
<feature type="repeat" description="PPR" evidence="2">
    <location>
        <begin position="618"/>
        <end position="648"/>
    </location>
</feature>
<dbReference type="Gene3D" id="1.25.40.10">
    <property type="entry name" value="Tetratricopeptide repeat domain"/>
    <property type="match status" value="6"/>
</dbReference>
<feature type="repeat" description="PPR" evidence="2">
    <location>
        <begin position="649"/>
        <end position="683"/>
    </location>
</feature>
<feature type="repeat" description="PPR" evidence="2">
    <location>
        <begin position="446"/>
        <end position="476"/>
    </location>
</feature>
<dbReference type="InterPro" id="IPR002885">
    <property type="entry name" value="PPR_rpt"/>
</dbReference>
<evidence type="ECO:0000313" key="3">
    <source>
        <dbReference type="EMBL" id="KAH7427510.1"/>
    </source>
</evidence>
<dbReference type="OrthoDB" id="637682at2759"/>
<evidence type="ECO:0000256" key="2">
    <source>
        <dbReference type="PROSITE-ProRule" id="PRU00708"/>
    </source>
</evidence>
<dbReference type="EMBL" id="CM035415">
    <property type="protein sequence ID" value="KAH7427510.1"/>
    <property type="molecule type" value="Genomic_DNA"/>
</dbReference>
<evidence type="ECO:0000313" key="4">
    <source>
        <dbReference type="Proteomes" id="UP000825935"/>
    </source>
</evidence>
<sequence>MRAPFFLIRVCKYRYGYCCPRAAEFTGSHQQQPQPVSCFATVANCSAAETLDTNCNAKELDSLLQLHRAGEIIASESLLSALNILVEAKSKEISVCRKVHALMISVGFSLNTVDLNRACISLFGHSSRLFDANLLFASLEDPNPLIWHAIISVHATVEEQRFALFIYFQMMEKGMKPNKSLHLCALKACSYPDALGHGRLIHSYLLRDGKESGVVVGTILLNFYAACGNFDDAQNIFTRLPNKNIVSWGAFIAGCAQHRKDHLALELYEEMQNMGLAPDADVLSSVLKACSGIKDLLQGLLIHDKVIRQSVEGNIVIGNTLIDMYAKCGDLVDAQQVFDTLPKKTAVTWSSMLAGYVSNGLGFHALDLFMKSHSNDICLNTFIGSSLIKSCGQLCDSEKGRILHSYLVDSGHEADSVVKNALIDMYFKCGCLSEAYTVFDSSCTRDVVAWGSLISGFVQAGSHNVALSLFGQMHQENRGGNSVTFSCALQACAGIRDLTKGRLIHYQVVVVGIEDDDTIGSTLVDMYAKCLCLMEAQKVFESLSIKTPISWGALIDGFASQDDHGHLAFGLFQKMKDELSLPNMVLFSSVLKACCKSGSVQEGRLIHSQMICSGSQFDLVAGNSLLDMYIKTGSIEDAHKVFDELINRDITTWACLISGYTELCNYTSAIELFRDMQKVGIGPNKITILCALKACGGAGSLEQGRLLHATLCLSEVEVDLAVENALIDMYSRCGSMEDAQIVFSVLHELDLISWGTIIDGYALQGSIDMVGHYSNNMRMQGIMMDEGVFSSVLSVCRQVGHVPEARRFFLNMKENHQVTTNATHLNCMVDLIARTGQLYDAENLLANMPVEADAICWMSLLTSCKIYGNVQLGRRCFEKAVLIEPECAASYILMWGIYADAEQWDEMEKIIQMRQLTQVSWTGETCEDVLS</sequence>
<dbReference type="GO" id="GO:0009451">
    <property type="term" value="P:RNA modification"/>
    <property type="evidence" value="ECO:0007669"/>
    <property type="project" value="InterPro"/>
</dbReference>
<dbReference type="InterPro" id="IPR046960">
    <property type="entry name" value="PPR_At4g14850-like_plant"/>
</dbReference>
<dbReference type="Proteomes" id="UP000825935">
    <property type="component" value="Chromosome 10"/>
</dbReference>
<gene>
    <name evidence="3" type="ORF">KP509_10G047500</name>
</gene>
<dbReference type="FunFam" id="1.25.40.10:FF:000158">
    <property type="entry name" value="pentatricopeptide repeat-containing protein At2g33680"/>
    <property type="match status" value="1"/>
</dbReference>
<organism evidence="3 4">
    <name type="scientific">Ceratopteris richardii</name>
    <name type="common">Triangle waterfern</name>
    <dbReference type="NCBI Taxonomy" id="49495"/>
    <lineage>
        <taxon>Eukaryota</taxon>
        <taxon>Viridiplantae</taxon>
        <taxon>Streptophyta</taxon>
        <taxon>Embryophyta</taxon>
        <taxon>Tracheophyta</taxon>
        <taxon>Polypodiopsida</taxon>
        <taxon>Polypodiidae</taxon>
        <taxon>Polypodiales</taxon>
        <taxon>Pteridineae</taxon>
        <taxon>Pteridaceae</taxon>
        <taxon>Parkerioideae</taxon>
        <taxon>Ceratopteris</taxon>
    </lineage>
</organism>